<dbReference type="OrthoDB" id="2414723at2759"/>
<gene>
    <name evidence="2" type="ORF">N0V91_001661</name>
</gene>
<dbReference type="InterPro" id="IPR011333">
    <property type="entry name" value="SKP1/BTB/POZ_sf"/>
</dbReference>
<organism evidence="2 3">
    <name type="scientific">Didymella pomorum</name>
    <dbReference type="NCBI Taxonomy" id="749634"/>
    <lineage>
        <taxon>Eukaryota</taxon>
        <taxon>Fungi</taxon>
        <taxon>Dikarya</taxon>
        <taxon>Ascomycota</taxon>
        <taxon>Pezizomycotina</taxon>
        <taxon>Dothideomycetes</taxon>
        <taxon>Pleosporomycetidae</taxon>
        <taxon>Pleosporales</taxon>
        <taxon>Pleosporineae</taxon>
        <taxon>Didymellaceae</taxon>
        <taxon>Didymella</taxon>
    </lineage>
</organism>
<dbReference type="EMBL" id="JAPEVA010000007">
    <property type="protein sequence ID" value="KAJ4410733.1"/>
    <property type="molecule type" value="Genomic_DNA"/>
</dbReference>
<dbReference type="PANTHER" id="PTHR11145:SF8">
    <property type="entry name" value="RE57120P"/>
    <property type="match status" value="1"/>
</dbReference>
<dbReference type="Proteomes" id="UP001140510">
    <property type="component" value="Unassembled WGS sequence"/>
</dbReference>
<dbReference type="SMART" id="SM00225">
    <property type="entry name" value="BTB"/>
    <property type="match status" value="1"/>
</dbReference>
<protein>
    <recommendedName>
        <fullName evidence="1">BTB domain-containing protein</fullName>
    </recommendedName>
</protein>
<dbReference type="InterPro" id="IPR000210">
    <property type="entry name" value="BTB/POZ_dom"/>
</dbReference>
<dbReference type="InterPro" id="IPR045068">
    <property type="entry name" value="BACURD1-3"/>
</dbReference>
<comment type="caution">
    <text evidence="2">The sequence shown here is derived from an EMBL/GenBank/DDBJ whole genome shotgun (WGS) entry which is preliminary data.</text>
</comment>
<name>A0A9W9DBX8_9PLEO</name>
<feature type="domain" description="BTB" evidence="1">
    <location>
        <begin position="12"/>
        <end position="72"/>
    </location>
</feature>
<dbReference type="CDD" id="cd18316">
    <property type="entry name" value="BTB_POZ_KCTD-like"/>
    <property type="match status" value="1"/>
</dbReference>
<reference evidence="2" key="1">
    <citation type="submission" date="2022-10" db="EMBL/GenBank/DDBJ databases">
        <title>Tapping the CABI collections for fungal endophytes: first genome assemblies for Collariella, Neodidymelliopsis, Ascochyta clinopodiicola, Didymella pomorum, Didymosphaeria variabile, Neocosmospora piperis and Neocucurbitaria cava.</title>
        <authorList>
            <person name="Hill R."/>
        </authorList>
    </citation>
    <scope>NUCLEOTIDE SEQUENCE</scope>
    <source>
        <strain evidence="2">IMI 355091</strain>
    </source>
</reference>
<accession>A0A9W9DBX8</accession>
<dbReference type="InterPro" id="IPR003131">
    <property type="entry name" value="T1-type_BTB"/>
</dbReference>
<evidence type="ECO:0000313" key="2">
    <source>
        <dbReference type="EMBL" id="KAJ4410733.1"/>
    </source>
</evidence>
<dbReference type="Gene3D" id="3.30.710.10">
    <property type="entry name" value="Potassium Channel Kv1.1, Chain A"/>
    <property type="match status" value="1"/>
</dbReference>
<dbReference type="SUPFAM" id="SSF54695">
    <property type="entry name" value="POZ domain"/>
    <property type="match status" value="1"/>
</dbReference>
<dbReference type="Pfam" id="PF02214">
    <property type="entry name" value="BTB_2"/>
    <property type="match status" value="1"/>
</dbReference>
<keyword evidence="3" id="KW-1185">Reference proteome</keyword>
<evidence type="ECO:0000259" key="1">
    <source>
        <dbReference type="PROSITE" id="PS50097"/>
    </source>
</evidence>
<dbReference type="PANTHER" id="PTHR11145">
    <property type="entry name" value="BTB/POZ DOMAIN-CONTAINING ADAPTER FOR CUL3-MEDIATED RHOA DEGRADATION PROTEIN FAMILY MEMBER"/>
    <property type="match status" value="1"/>
</dbReference>
<evidence type="ECO:0000313" key="3">
    <source>
        <dbReference type="Proteomes" id="UP001140510"/>
    </source>
</evidence>
<dbReference type="GO" id="GO:0051260">
    <property type="term" value="P:protein homooligomerization"/>
    <property type="evidence" value="ECO:0007669"/>
    <property type="project" value="InterPro"/>
</dbReference>
<dbReference type="PROSITE" id="PS50097">
    <property type="entry name" value="BTB"/>
    <property type="match status" value="1"/>
</dbReference>
<proteinExistence type="predicted"/>
<dbReference type="AlphaFoldDB" id="A0A9W9DBX8"/>
<sequence>MAAPSTEPERPTIITLDVSGRHFKVSSDILIAESGFFKRQLSAQYNWTPQRDGTYFIDADPALFEHLLNFMRRPSVFPVFWSQDKGFDYNLYQRLQAEAEYFQMSSLDKWIKEEKYLQAVTIRTYEPVTRDLDKVTQERIAGNMTKDWHYVPKVHKTSIRPRRIQCRYGTREACGGACHGYKGDDNTDYDEADYLEVVTVKREVVFDEEVCKVR</sequence>